<accession>A0A815TLL9</accession>
<keyword evidence="7" id="KW-0812">Transmembrane</keyword>
<evidence type="ECO:0000256" key="3">
    <source>
        <dbReference type="ARBA" id="ARBA00035306"/>
    </source>
</evidence>
<evidence type="ECO:0000256" key="7">
    <source>
        <dbReference type="SAM" id="Phobius"/>
    </source>
</evidence>
<evidence type="ECO:0000256" key="2">
    <source>
        <dbReference type="ARBA" id="ARBA00035119"/>
    </source>
</evidence>
<evidence type="ECO:0000313" key="9">
    <source>
        <dbReference type="Proteomes" id="UP000663864"/>
    </source>
</evidence>
<dbReference type="Pfam" id="PF10343">
    <property type="entry name" value="Q_salvage"/>
    <property type="match status" value="1"/>
</dbReference>
<comment type="similarity">
    <text evidence="2 6">Belongs to the QNG1 protein family.</text>
</comment>
<name>A0A815TLL9_9BILA</name>
<proteinExistence type="inferred from homology"/>
<dbReference type="AlphaFoldDB" id="A0A815TLL9"/>
<dbReference type="EC" id="3.2.2.-" evidence="6"/>
<evidence type="ECO:0000313" key="8">
    <source>
        <dbReference type="EMBL" id="CAF1507260.1"/>
    </source>
</evidence>
<dbReference type="GO" id="GO:0016787">
    <property type="term" value="F:hydrolase activity"/>
    <property type="evidence" value="ECO:0007669"/>
    <property type="project" value="UniProtKB-KW"/>
</dbReference>
<comment type="caution">
    <text evidence="8">The sequence shown here is derived from an EMBL/GenBank/DDBJ whole genome shotgun (WGS) entry which is preliminary data.</text>
</comment>
<keyword evidence="7" id="KW-1133">Transmembrane helix</keyword>
<evidence type="ECO:0000256" key="4">
    <source>
        <dbReference type="ARBA" id="ARBA00035393"/>
    </source>
</evidence>
<dbReference type="PANTHER" id="PTHR21314">
    <property type="entry name" value="QUEUOSINE 5'-PHOSPHATE N-GLYCOSYLASE_HYDROLASE-RELATED"/>
    <property type="match status" value="1"/>
</dbReference>
<dbReference type="PANTHER" id="PTHR21314:SF0">
    <property type="entry name" value="QUEUOSINE 5'-PHOSPHATE N-GLYCOSYLASE_HYDROLASE"/>
    <property type="match status" value="1"/>
</dbReference>
<dbReference type="GO" id="GO:0006400">
    <property type="term" value="P:tRNA modification"/>
    <property type="evidence" value="ECO:0007669"/>
    <property type="project" value="TreeGrafter"/>
</dbReference>
<protein>
    <recommendedName>
        <fullName evidence="3 6">Queuosine 5'-phosphate N-glycosylase/hydrolase</fullName>
        <ecNumber evidence="6">3.2.2.-</ecNumber>
    </recommendedName>
    <alternativeName>
        <fullName evidence="4 6">Queuosine-nucleotide N-glycosylase/hydrolase</fullName>
    </alternativeName>
</protein>
<dbReference type="InterPro" id="IPR019438">
    <property type="entry name" value="Q_salvage"/>
</dbReference>
<gene>
    <name evidence="8" type="ORF">ZHD862_LOCUS37736</name>
</gene>
<sequence>MKFNGKYYSQYGGHFARCIEQSDGSAVDFVELVVKSFPSYRDEAVYDGQRVSFCKRTQILDGLTMFVDYRVPQMLSHKGVLVYSSALKGQLQRKKLIPYGDPDEYEIRAESILTVHLIVNHANEKILLEKDTDVEQRLNAPFVDAYLWKKDENKLIYTNKHHFIVLDQYSINYFFFSSIILIQNILFNYLKE</sequence>
<dbReference type="Proteomes" id="UP000663864">
    <property type="component" value="Unassembled WGS sequence"/>
</dbReference>
<evidence type="ECO:0000256" key="1">
    <source>
        <dbReference type="ARBA" id="ARBA00022801"/>
    </source>
</evidence>
<keyword evidence="7" id="KW-0472">Membrane</keyword>
<keyword evidence="1 6" id="KW-0378">Hydrolase</keyword>
<reference evidence="8" key="1">
    <citation type="submission" date="2021-02" db="EMBL/GenBank/DDBJ databases">
        <authorList>
            <person name="Nowell W R."/>
        </authorList>
    </citation>
    <scope>NUCLEOTIDE SEQUENCE</scope>
</reference>
<comment type="function">
    <text evidence="6">Catalyzes the hydrolysis of queuosine 5'-phosphate, releasing the nucleobase queuine (q). Is required for salvage of queuine from exogenous queuosine (Q) that is imported and then converted to queuosine 5'-phosphate intracellularly.</text>
</comment>
<evidence type="ECO:0000256" key="6">
    <source>
        <dbReference type="RuleBase" id="RU365002"/>
    </source>
</evidence>
<feature type="transmembrane region" description="Helical" evidence="7">
    <location>
        <begin position="171"/>
        <end position="190"/>
    </location>
</feature>
<organism evidence="8 9">
    <name type="scientific">Rotaria sordida</name>
    <dbReference type="NCBI Taxonomy" id="392033"/>
    <lineage>
        <taxon>Eukaryota</taxon>
        <taxon>Metazoa</taxon>
        <taxon>Spiralia</taxon>
        <taxon>Gnathifera</taxon>
        <taxon>Rotifera</taxon>
        <taxon>Eurotatoria</taxon>
        <taxon>Bdelloidea</taxon>
        <taxon>Philodinida</taxon>
        <taxon>Philodinidae</taxon>
        <taxon>Rotaria</taxon>
    </lineage>
</organism>
<dbReference type="EMBL" id="CAJNOT010007511">
    <property type="protein sequence ID" value="CAF1507260.1"/>
    <property type="molecule type" value="Genomic_DNA"/>
</dbReference>
<comment type="catalytic activity">
    <reaction evidence="5 6">
        <text>queuosine 5'-phosphate + H2O = queuine + D-ribose 5-phosphate</text>
        <dbReference type="Rhea" id="RHEA:75387"/>
        <dbReference type="ChEBI" id="CHEBI:15377"/>
        <dbReference type="ChEBI" id="CHEBI:17433"/>
        <dbReference type="ChEBI" id="CHEBI:78346"/>
        <dbReference type="ChEBI" id="CHEBI:194371"/>
    </reaction>
    <physiologicalReaction direction="left-to-right" evidence="5 6">
        <dbReference type="Rhea" id="RHEA:75388"/>
    </physiologicalReaction>
</comment>
<evidence type="ECO:0000256" key="5">
    <source>
        <dbReference type="ARBA" id="ARBA00048204"/>
    </source>
</evidence>